<name>A0AAV0BSJ2_PHAPC</name>
<evidence type="ECO:0000259" key="3">
    <source>
        <dbReference type="Pfam" id="PF13012"/>
    </source>
</evidence>
<dbReference type="PANTHER" id="PTHR10540">
    <property type="entry name" value="EUKARYOTIC TRANSLATION INITIATION FACTOR 3 SUBUNIT F-RELATED"/>
    <property type="match status" value="1"/>
</dbReference>
<dbReference type="Proteomes" id="UP001153365">
    <property type="component" value="Unassembled WGS sequence"/>
</dbReference>
<keyword evidence="5" id="KW-1185">Reference proteome</keyword>
<dbReference type="Pfam" id="PF01398">
    <property type="entry name" value="JAB"/>
    <property type="match status" value="1"/>
</dbReference>
<dbReference type="PANTHER" id="PTHR10540:SF8">
    <property type="entry name" value="COP9 SIGNALOSOME COMPLEX SUBUNIT 6"/>
    <property type="match status" value="1"/>
</dbReference>
<dbReference type="InterPro" id="IPR024969">
    <property type="entry name" value="EIF3F/CSN6-like_C"/>
</dbReference>
<evidence type="ECO:0000256" key="1">
    <source>
        <dbReference type="ARBA" id="ARBA00010893"/>
    </source>
</evidence>
<dbReference type="Gene3D" id="3.40.140.10">
    <property type="entry name" value="Cytidine Deaminase, domain 2"/>
    <property type="match status" value="1"/>
</dbReference>
<organism evidence="4 5">
    <name type="scientific">Phakopsora pachyrhizi</name>
    <name type="common">Asian soybean rust disease fungus</name>
    <dbReference type="NCBI Taxonomy" id="170000"/>
    <lineage>
        <taxon>Eukaryota</taxon>
        <taxon>Fungi</taxon>
        <taxon>Dikarya</taxon>
        <taxon>Basidiomycota</taxon>
        <taxon>Pucciniomycotina</taxon>
        <taxon>Pucciniomycetes</taxon>
        <taxon>Pucciniales</taxon>
        <taxon>Phakopsoraceae</taxon>
        <taxon>Phakopsora</taxon>
    </lineage>
</organism>
<dbReference type="EMBL" id="CALTRL010006129">
    <property type="protein sequence ID" value="CAH7689782.1"/>
    <property type="molecule type" value="Genomic_DNA"/>
</dbReference>
<dbReference type="GO" id="GO:0008237">
    <property type="term" value="F:metallopeptidase activity"/>
    <property type="evidence" value="ECO:0007669"/>
    <property type="project" value="InterPro"/>
</dbReference>
<sequence>MINKSTGDLEILDQSSISDLRIIIHPLPILNISDHLTRDKLKLQSVEKKLPGVGILIGVQVGRKLEIVNSFEVLINCEKNSSSRQADENEDILIDQEFLITRQEQFKQVFPNLDCLGYYLIDDDLKPTDRCLKIQHQLIQNFENLFSNSNLLLLYNPQLLSNSNSKNSVDDMDDVKNIQHQSLKQQQDVVVGSYESCSKDLGMRVFEFIKLQSNYQSCRFEIESSEVEQIAVDHIAKPSISSKDNSSGLLENLMTQRSAIVMFQSRLRVILSYLNQIVKQKVENINCSSKDRVGDDDQMETDQVPVVDHEVLRQISSLLSCLPNSDLKDEFNKEFDSEFNDSLLCSYLSSQTETLNKLNQFVDRILYSKSKDNRMISTGLGISSSSTINKEVQTTADGLVNFSSEKFSDFSTGKSVSNNKALLFPFERSGKLKK</sequence>
<evidence type="ECO:0000313" key="4">
    <source>
        <dbReference type="EMBL" id="CAH7689782.1"/>
    </source>
</evidence>
<dbReference type="AlphaFoldDB" id="A0AAV0BSJ2"/>
<evidence type="ECO:0000313" key="5">
    <source>
        <dbReference type="Proteomes" id="UP001153365"/>
    </source>
</evidence>
<feature type="domain" description="JAB1/MPN/MOV34 metalloenzyme" evidence="2">
    <location>
        <begin position="21"/>
        <end position="138"/>
    </location>
</feature>
<gene>
    <name evidence="4" type="ORF">PPACK8108_LOCUS24919</name>
</gene>
<protein>
    <recommendedName>
        <fullName evidence="6">COP9 signalosome complex subunit 6</fullName>
    </recommendedName>
</protein>
<dbReference type="GO" id="GO:0008180">
    <property type="term" value="C:COP9 signalosome"/>
    <property type="evidence" value="ECO:0007669"/>
    <property type="project" value="TreeGrafter"/>
</dbReference>
<dbReference type="InterPro" id="IPR000555">
    <property type="entry name" value="JAMM/MPN+_dom"/>
</dbReference>
<feature type="domain" description="EIF3F/CSN6-like C-terminal" evidence="3">
    <location>
        <begin position="226"/>
        <end position="283"/>
    </location>
</feature>
<comment type="similarity">
    <text evidence="1">Belongs to the peptidase M67A family. CSN6 subfamily.</text>
</comment>
<evidence type="ECO:0000259" key="2">
    <source>
        <dbReference type="Pfam" id="PF01398"/>
    </source>
</evidence>
<evidence type="ECO:0008006" key="6">
    <source>
        <dbReference type="Google" id="ProtNLM"/>
    </source>
</evidence>
<reference evidence="4" key="1">
    <citation type="submission" date="2022-06" db="EMBL/GenBank/DDBJ databases">
        <authorList>
            <consortium name="SYNGENTA / RWTH Aachen University"/>
        </authorList>
    </citation>
    <scope>NUCLEOTIDE SEQUENCE</scope>
</reference>
<proteinExistence type="inferred from homology"/>
<dbReference type="Pfam" id="PF13012">
    <property type="entry name" value="MitMem_reg"/>
    <property type="match status" value="2"/>
</dbReference>
<comment type="caution">
    <text evidence="4">The sequence shown here is derived from an EMBL/GenBank/DDBJ whole genome shotgun (WGS) entry which is preliminary data.</text>
</comment>
<accession>A0AAV0BSJ2</accession>
<feature type="domain" description="EIF3F/CSN6-like C-terminal" evidence="3">
    <location>
        <begin position="307"/>
        <end position="363"/>
    </location>
</feature>